<evidence type="ECO:0000256" key="2">
    <source>
        <dbReference type="SAM" id="MobiDB-lite"/>
    </source>
</evidence>
<protein>
    <submittedName>
        <fullName evidence="6">Uncharacterized protein</fullName>
    </submittedName>
</protein>
<dbReference type="PANTHER" id="PTHR45945:SF3">
    <property type="entry name" value="REGULATOR OF G-PROTEIN SIGNALING LOCO"/>
    <property type="match status" value="1"/>
</dbReference>
<dbReference type="Pfam" id="PF00856">
    <property type="entry name" value="SET"/>
    <property type="match status" value="1"/>
</dbReference>
<dbReference type="EMBL" id="OA883568">
    <property type="protein sequence ID" value="CAD7279182.1"/>
    <property type="molecule type" value="Genomic_DNA"/>
</dbReference>
<accession>A0A7R9BPN2</accession>
<dbReference type="Gene3D" id="1.25.40.10">
    <property type="entry name" value="Tetratricopeptide repeat domain"/>
    <property type="match status" value="1"/>
</dbReference>
<dbReference type="GO" id="GO:0008276">
    <property type="term" value="F:protein methyltransferase activity"/>
    <property type="evidence" value="ECO:0007669"/>
    <property type="project" value="UniProtKB-ARBA"/>
</dbReference>
<dbReference type="GO" id="GO:0005737">
    <property type="term" value="C:cytoplasm"/>
    <property type="evidence" value="ECO:0007669"/>
    <property type="project" value="TreeGrafter"/>
</dbReference>
<dbReference type="SUPFAM" id="SSF50156">
    <property type="entry name" value="PDZ domain-like"/>
    <property type="match status" value="1"/>
</dbReference>
<dbReference type="GO" id="GO:0005634">
    <property type="term" value="C:nucleus"/>
    <property type="evidence" value="ECO:0007669"/>
    <property type="project" value="TreeGrafter"/>
</dbReference>
<dbReference type="OrthoDB" id="196547at2759"/>
<keyword evidence="1" id="KW-0802">TPR repeat</keyword>
<feature type="domain" description="PDZ" evidence="4">
    <location>
        <begin position="17"/>
        <end position="94"/>
    </location>
</feature>
<name>A0A7R9BPN2_9CRUS</name>
<feature type="region of interest" description="Disordered" evidence="2">
    <location>
        <begin position="99"/>
        <end position="118"/>
    </location>
</feature>
<evidence type="ECO:0000256" key="1">
    <source>
        <dbReference type="PROSITE-ProRule" id="PRU00339"/>
    </source>
</evidence>
<dbReference type="EMBL" id="CAJPEX010001531">
    <property type="protein sequence ID" value="CAG0919334.1"/>
    <property type="molecule type" value="Genomic_DNA"/>
</dbReference>
<evidence type="ECO:0000313" key="6">
    <source>
        <dbReference type="EMBL" id="CAD7279182.1"/>
    </source>
</evidence>
<evidence type="ECO:0000259" key="3">
    <source>
        <dbReference type="PROSITE" id="PS01179"/>
    </source>
</evidence>
<proteinExistence type="predicted"/>
<dbReference type="InterPro" id="IPR036034">
    <property type="entry name" value="PDZ_sf"/>
</dbReference>
<feature type="region of interest" description="Disordered" evidence="2">
    <location>
        <begin position="383"/>
        <end position="417"/>
    </location>
</feature>
<dbReference type="PANTHER" id="PTHR45945">
    <property type="entry name" value="REGULATOR OF G-PROTEIN SIGNALING LOCO"/>
    <property type="match status" value="1"/>
</dbReference>
<dbReference type="SUPFAM" id="SSF82199">
    <property type="entry name" value="SET domain"/>
    <property type="match status" value="1"/>
</dbReference>
<dbReference type="GO" id="GO:0008277">
    <property type="term" value="P:regulation of G protein-coupled receptor signaling pathway"/>
    <property type="evidence" value="ECO:0007669"/>
    <property type="project" value="TreeGrafter"/>
</dbReference>
<dbReference type="Pfam" id="PF00595">
    <property type="entry name" value="PDZ"/>
    <property type="match status" value="1"/>
</dbReference>
<dbReference type="GO" id="GO:0008170">
    <property type="term" value="F:N-methyltransferase activity"/>
    <property type="evidence" value="ECO:0007669"/>
    <property type="project" value="UniProtKB-ARBA"/>
</dbReference>
<gene>
    <name evidence="6" type="ORF">NMOB1V02_LOCUS6863</name>
</gene>
<dbReference type="PROSITE" id="PS50106">
    <property type="entry name" value="PDZ"/>
    <property type="match status" value="1"/>
</dbReference>
<dbReference type="Gene3D" id="2.30.29.30">
    <property type="entry name" value="Pleckstrin-homology domain (PH domain)/Phosphotyrosine-binding domain (PTB)"/>
    <property type="match status" value="1"/>
</dbReference>
<dbReference type="Gene3D" id="2.170.270.10">
    <property type="entry name" value="SET domain"/>
    <property type="match status" value="1"/>
</dbReference>
<evidence type="ECO:0000313" key="7">
    <source>
        <dbReference type="Proteomes" id="UP000678499"/>
    </source>
</evidence>
<dbReference type="InterPro" id="IPR006020">
    <property type="entry name" value="PTB/PI_dom"/>
</dbReference>
<dbReference type="SMART" id="SM00462">
    <property type="entry name" value="PTB"/>
    <property type="match status" value="1"/>
</dbReference>
<reference evidence="6" key="1">
    <citation type="submission" date="2020-11" db="EMBL/GenBank/DDBJ databases">
        <authorList>
            <person name="Tran Van P."/>
        </authorList>
    </citation>
    <scope>NUCLEOTIDE SEQUENCE</scope>
</reference>
<dbReference type="SMART" id="SM00228">
    <property type="entry name" value="PDZ"/>
    <property type="match status" value="1"/>
</dbReference>
<feature type="repeat" description="TPR" evidence="1">
    <location>
        <begin position="632"/>
        <end position="665"/>
    </location>
</feature>
<dbReference type="InterPro" id="IPR046995">
    <property type="entry name" value="RGS10/12/14-like"/>
</dbReference>
<dbReference type="InterPro" id="IPR019734">
    <property type="entry name" value="TPR_rpt"/>
</dbReference>
<dbReference type="Gene3D" id="2.30.42.10">
    <property type="match status" value="1"/>
</dbReference>
<evidence type="ECO:0000259" key="4">
    <source>
        <dbReference type="PROSITE" id="PS50106"/>
    </source>
</evidence>
<evidence type="ECO:0000259" key="5">
    <source>
        <dbReference type="PROSITE" id="PS50280"/>
    </source>
</evidence>
<dbReference type="InterPro" id="IPR046341">
    <property type="entry name" value="SET_dom_sf"/>
</dbReference>
<dbReference type="Pfam" id="PF00640">
    <property type="entry name" value="PID"/>
    <property type="match status" value="1"/>
</dbReference>
<dbReference type="InterPro" id="IPR001478">
    <property type="entry name" value="PDZ"/>
</dbReference>
<dbReference type="PROSITE" id="PS50005">
    <property type="entry name" value="TPR"/>
    <property type="match status" value="1"/>
</dbReference>
<dbReference type="SUPFAM" id="SSF48452">
    <property type="entry name" value="TPR-like"/>
    <property type="match status" value="1"/>
</dbReference>
<dbReference type="InterPro" id="IPR011990">
    <property type="entry name" value="TPR-like_helical_dom_sf"/>
</dbReference>
<dbReference type="PROSITE" id="PS01179">
    <property type="entry name" value="PID"/>
    <property type="match status" value="1"/>
</dbReference>
<dbReference type="AlphaFoldDB" id="A0A7R9BPN2"/>
<dbReference type="GO" id="GO:0005886">
    <property type="term" value="C:plasma membrane"/>
    <property type="evidence" value="ECO:0007669"/>
    <property type="project" value="TreeGrafter"/>
</dbReference>
<dbReference type="SUPFAM" id="SSF50729">
    <property type="entry name" value="PH domain-like"/>
    <property type="match status" value="1"/>
</dbReference>
<dbReference type="CDD" id="cd06710">
    <property type="entry name" value="PDZ_RGS12-like"/>
    <property type="match status" value="1"/>
</dbReference>
<dbReference type="GO" id="GO:0008757">
    <property type="term" value="F:S-adenosylmethionine-dependent methyltransferase activity"/>
    <property type="evidence" value="ECO:0007669"/>
    <property type="project" value="UniProtKB-ARBA"/>
</dbReference>
<dbReference type="InterPro" id="IPR001214">
    <property type="entry name" value="SET_dom"/>
</dbReference>
<feature type="domain" description="PID" evidence="3">
    <location>
        <begin position="214"/>
        <end position="325"/>
    </location>
</feature>
<dbReference type="PROSITE" id="PS50280">
    <property type="entry name" value="SET"/>
    <property type="match status" value="1"/>
</dbReference>
<feature type="domain" description="SET" evidence="5">
    <location>
        <begin position="807"/>
        <end position="1101"/>
    </location>
</feature>
<dbReference type="GO" id="GO:0005096">
    <property type="term" value="F:GTPase activator activity"/>
    <property type="evidence" value="ECO:0007669"/>
    <property type="project" value="InterPro"/>
</dbReference>
<sequence>MNSNRRRKKRVSHGIRAVDIRRGRNGFGFTISGQFPCKLSCVVPGSPADEVGLKQGDYLISVNGNNVVKTLHDEVVHLIGTSQGSLHLQISESYFSDTSDEDCPPATRVRPRYPGSRVRHRHKIASMSHLDGASFSRSANGVDQFGFNETVGQNYRGYHALSESFLHPLRRSPRKRDRIIAASRGRLSLDVDSQQSAEYSRTIQNEEILMRTVVGYLGTIGMPKDTHMIPNSRLQAVRSCIRRLRVEKKVHTLVLFSILREKIILQNPHGMILASYPCDRVTFCGAYADDDKFFGIVTRSSSSDAEGSSATASRRVSASSSCHVFMVDAKMHSHPDHVKRARAFRIECTRSEEESYQCAEFPLSAGPILQAIVKVWGKSNPTDTSSAPGLINADSPSVHEPNASPQPSLASNSSNSDSGIGFRDDALSCADREGAWDYSNCLGAEAFPIELESRPRTSFACGSMDRRFAKGASESSLVDKLCVRAMPTSQTGSPLTKPMDRLSAQVYISPKVNLNFTRSLDDIRDQTDDSRRCASEDFECITFPLDSSRMMSRFGVSTSFHGSESNLSVRTDERSDVKASNRNKRYSMLPYPGYCELAAHDLRRMFDVVWNLKLVQHLKFEAVGSTKQADKAERFRILGNEYFRGKKYDEALKAYNVAVLHASKEELPLIYSNRSFLLLKTSRWSQSLVDINRVLSSKLMKSREHKLLQRKAEAQMRLGWFSEAKSSLQLALEALARSDLNADERERDAQIIAEVISSVDAEDPEDWADFCGAELNLFRKSRGKLNPVPWDPLRDALPRDQRNTVYPWLSKKIDLAINEQLGRHLVARDRIQPGEVLVAAEPSIFVLSPRNWATHCTHCMSFCYTGIPCDDCCMALFCSEDCKDAARAYHQYECRIIGNIETSIGSDVEAELGLFARLRIISSQTLGTLLSLRTRLVEFYDEFASGDGLVLPTKSFLPSGRDLEGYFAIHCLQWMRMVDRHALYAKAVEAAGLLKLLAASGFFGAVGTEVADAQRFVGWLLFIHCVAARHQVYNVTEVLVPPGGVEHLTSRDLGLSITPVVNFANHACFPNAALMFTGKRTCRVVALLPVAPGEEVTLAYTHQAHSWPRSERRRVLLDDWGFRCECVACVDDWPSVWQCPTRIAFQCPVCRAPIEDLAKVDDECCSCGASMRTELDRLATAFSSEGGVFNVRVPVLEGTSGTELVFLRDAKEKLYAESDTAATSRIVTGFLGNAYAMLAKPCKYVSEAAFLLELCLTLQSRFVRSERL</sequence>
<dbReference type="InterPro" id="IPR011993">
    <property type="entry name" value="PH-like_dom_sf"/>
</dbReference>
<feature type="compositionally biased region" description="Low complexity" evidence="2">
    <location>
        <begin position="401"/>
        <end position="417"/>
    </location>
</feature>
<organism evidence="6">
    <name type="scientific">Notodromas monacha</name>
    <dbReference type="NCBI Taxonomy" id="399045"/>
    <lineage>
        <taxon>Eukaryota</taxon>
        <taxon>Metazoa</taxon>
        <taxon>Ecdysozoa</taxon>
        <taxon>Arthropoda</taxon>
        <taxon>Crustacea</taxon>
        <taxon>Oligostraca</taxon>
        <taxon>Ostracoda</taxon>
        <taxon>Podocopa</taxon>
        <taxon>Podocopida</taxon>
        <taxon>Cypridocopina</taxon>
        <taxon>Cypridoidea</taxon>
        <taxon>Cyprididae</taxon>
        <taxon>Notodromas</taxon>
    </lineage>
</organism>
<keyword evidence="7" id="KW-1185">Reference proteome</keyword>
<dbReference type="CDD" id="cd20071">
    <property type="entry name" value="SET_SMYD"/>
    <property type="match status" value="1"/>
</dbReference>
<dbReference type="Proteomes" id="UP000678499">
    <property type="component" value="Unassembled WGS sequence"/>
</dbReference>